<keyword evidence="3" id="KW-0238">DNA-binding</keyword>
<evidence type="ECO:0000313" key="5">
    <source>
        <dbReference type="EMBL" id="MBA5640252.1"/>
    </source>
</evidence>
<feature type="domain" description="Type I restriction modification DNA specificity" evidence="4">
    <location>
        <begin position="242"/>
        <end position="408"/>
    </location>
</feature>
<name>A0A7W2EX62_9BURK</name>
<dbReference type="Gene3D" id="1.10.287.1120">
    <property type="entry name" value="Bipartite methylase S protein"/>
    <property type="match status" value="1"/>
</dbReference>
<gene>
    <name evidence="5" type="ORF">H3H37_24610</name>
</gene>
<dbReference type="PANTHER" id="PTHR43140:SF1">
    <property type="entry name" value="TYPE I RESTRICTION ENZYME ECOKI SPECIFICITY SUBUNIT"/>
    <property type="match status" value="1"/>
</dbReference>
<dbReference type="GO" id="GO:0004519">
    <property type="term" value="F:endonuclease activity"/>
    <property type="evidence" value="ECO:0007669"/>
    <property type="project" value="UniProtKB-KW"/>
</dbReference>
<dbReference type="InterPro" id="IPR044946">
    <property type="entry name" value="Restrct_endonuc_typeI_TRD_sf"/>
</dbReference>
<keyword evidence="2" id="KW-0680">Restriction system</keyword>
<evidence type="ECO:0000256" key="1">
    <source>
        <dbReference type="ARBA" id="ARBA00010923"/>
    </source>
</evidence>
<accession>A0A7W2EX62</accession>
<feature type="domain" description="Type I restriction modification DNA specificity" evidence="4">
    <location>
        <begin position="152"/>
        <end position="197"/>
    </location>
</feature>
<evidence type="ECO:0000313" key="6">
    <source>
        <dbReference type="Proteomes" id="UP000534388"/>
    </source>
</evidence>
<dbReference type="CDD" id="cd17260">
    <property type="entry name" value="RMtype1_S_EcoEI-TRD1-CR1_like"/>
    <property type="match status" value="1"/>
</dbReference>
<comment type="similarity">
    <text evidence="1">Belongs to the type-I restriction system S methylase family.</text>
</comment>
<dbReference type="SUPFAM" id="SSF116734">
    <property type="entry name" value="DNA methylase specificity domain"/>
    <property type="match status" value="2"/>
</dbReference>
<keyword evidence="6" id="KW-1185">Reference proteome</keyword>
<organism evidence="5 6">
    <name type="scientific">Rugamonas brunnea</name>
    <dbReference type="NCBI Taxonomy" id="2758569"/>
    <lineage>
        <taxon>Bacteria</taxon>
        <taxon>Pseudomonadati</taxon>
        <taxon>Pseudomonadota</taxon>
        <taxon>Betaproteobacteria</taxon>
        <taxon>Burkholderiales</taxon>
        <taxon>Oxalobacteraceae</taxon>
        <taxon>Telluria group</taxon>
        <taxon>Rugamonas</taxon>
    </lineage>
</organism>
<evidence type="ECO:0000256" key="3">
    <source>
        <dbReference type="ARBA" id="ARBA00023125"/>
    </source>
</evidence>
<dbReference type="PANTHER" id="PTHR43140">
    <property type="entry name" value="TYPE-1 RESTRICTION ENZYME ECOKI SPECIFICITY PROTEIN"/>
    <property type="match status" value="1"/>
</dbReference>
<evidence type="ECO:0000259" key="4">
    <source>
        <dbReference type="Pfam" id="PF01420"/>
    </source>
</evidence>
<dbReference type="Pfam" id="PF01420">
    <property type="entry name" value="Methylase_S"/>
    <property type="match status" value="2"/>
</dbReference>
<proteinExistence type="inferred from homology"/>
<dbReference type="GO" id="GO:0003677">
    <property type="term" value="F:DNA binding"/>
    <property type="evidence" value="ECO:0007669"/>
    <property type="project" value="UniProtKB-KW"/>
</dbReference>
<keyword evidence="5" id="KW-0255">Endonuclease</keyword>
<protein>
    <submittedName>
        <fullName evidence="5">Restriction endonuclease subunit S</fullName>
    </submittedName>
</protein>
<dbReference type="Proteomes" id="UP000534388">
    <property type="component" value="Unassembled WGS sequence"/>
</dbReference>
<dbReference type="AlphaFoldDB" id="A0A7W2EX62"/>
<sequence length="457" mass="50901">MSLPRYPRYKDSGLDAFGSVPEHWNMTRLRFVATLNPSKSEVANLDKETEVSFLPMDSIGDDGSINLEQVRPISQVETGYTFFRDGDVTLAKITPCFENGKGAIMRGLLGGVGFGTTELVVARPVVGQTISEYLHWFFVSSNFRKPGEGAMYGAGGQKRISDDFVRNFPVSFPPLEEQFAIATFLDRETAKIDALISEQEKLITLLTEKRQATISHAVTKGLNPNMPMKASGVRWMGEVRGDWKVGNIQSFARRESGHTPSRQHPEYWENCTIPWFTLADVWRIRSGSVKYIHETKELVSELGLKNSSARLLPAGTVVLSRTASVGYSAIMGVDMATTQDFVNWVCNAELNPEFLLYVLRCMRPEFDRLMMGSTHQTIYMPDIAKLRMALPSIEEQSEIIAFLDEKTAALDALSEAAIRGISLLKERRSALISAAVTGKIDVRDVVQQEQLTTQKAA</sequence>
<dbReference type="InterPro" id="IPR051212">
    <property type="entry name" value="Type-I_RE_S_subunit"/>
</dbReference>
<keyword evidence="5" id="KW-0378">Hydrolase</keyword>
<dbReference type="Gene3D" id="3.90.220.20">
    <property type="entry name" value="DNA methylase specificity domains"/>
    <property type="match status" value="2"/>
</dbReference>
<dbReference type="InterPro" id="IPR000055">
    <property type="entry name" value="Restrct_endonuc_typeI_TRD"/>
</dbReference>
<comment type="caution">
    <text evidence="5">The sequence shown here is derived from an EMBL/GenBank/DDBJ whole genome shotgun (WGS) entry which is preliminary data.</text>
</comment>
<dbReference type="CDD" id="cd17248">
    <property type="entry name" value="RMtype1_S_AmiI-TRD2-CR2_like"/>
    <property type="match status" value="1"/>
</dbReference>
<dbReference type="GO" id="GO:0009307">
    <property type="term" value="P:DNA restriction-modification system"/>
    <property type="evidence" value="ECO:0007669"/>
    <property type="project" value="UniProtKB-KW"/>
</dbReference>
<evidence type="ECO:0000256" key="2">
    <source>
        <dbReference type="ARBA" id="ARBA00022747"/>
    </source>
</evidence>
<reference evidence="5 6" key="1">
    <citation type="submission" date="2020-07" db="EMBL/GenBank/DDBJ databases">
        <title>Novel species isolated from subtropical streams in China.</title>
        <authorList>
            <person name="Lu H."/>
        </authorList>
    </citation>
    <scope>NUCLEOTIDE SEQUENCE [LARGE SCALE GENOMIC DNA]</scope>
    <source>
        <strain evidence="5 6">LX20W</strain>
    </source>
</reference>
<keyword evidence="5" id="KW-0540">Nuclease</keyword>
<dbReference type="RefSeq" id="WP_182167498.1">
    <property type="nucleotide sequence ID" value="NZ_JACEZT010000029.1"/>
</dbReference>
<dbReference type="EMBL" id="JACEZT010000029">
    <property type="protein sequence ID" value="MBA5640252.1"/>
    <property type="molecule type" value="Genomic_DNA"/>
</dbReference>